<feature type="transmembrane region" description="Helical" evidence="1">
    <location>
        <begin position="156"/>
        <end position="175"/>
    </location>
</feature>
<comment type="caution">
    <text evidence="2">The sequence shown here is derived from an EMBL/GenBank/DDBJ whole genome shotgun (WGS) entry which is preliminary data.</text>
</comment>
<keyword evidence="1" id="KW-0472">Membrane</keyword>
<feature type="transmembrane region" description="Helical" evidence="1">
    <location>
        <begin position="196"/>
        <end position="225"/>
    </location>
</feature>
<evidence type="ECO:0000256" key="1">
    <source>
        <dbReference type="SAM" id="Phobius"/>
    </source>
</evidence>
<dbReference type="EMBL" id="JAJSOF020000011">
    <property type="protein sequence ID" value="KAJ4445126.1"/>
    <property type="molecule type" value="Genomic_DNA"/>
</dbReference>
<dbReference type="Proteomes" id="UP001148838">
    <property type="component" value="Unassembled WGS sequence"/>
</dbReference>
<proteinExistence type="predicted"/>
<sequence>MCSEVTATNSWIASKKGLSTTEWISILKMTANLAAVRFVPGRTLDGTRCRHGCPEIETLAHVLGFCEQELLLRNSRNHLIRFKIDAALRNKGWIVEEEIYCLAENGSTRRVDILAYTKHGIIVDLTIRFEVGCHHSAEAHHEEKSIYEPTVNYFKLKYALIHVVVFGLLIGRNLAFDTPSFIRKPGARNSIRMIDYIESFCTVTPCNLIIVLCLNWNCCFLFLYYHRTRAVSAVIGRTIPDSKCFQKRVKTAQPLAFTEEPAETGGGNREATIIELQSWKWVANGVDPEYVFPNSSHSCHYRRYRTYRHVLFRMNAVLASQLLCLLDYTPELRKCRKIEFSRLIS</sequence>
<accession>A0ABQ8TGM9</accession>
<keyword evidence="1" id="KW-1133">Transmembrane helix</keyword>
<keyword evidence="3" id="KW-1185">Reference proteome</keyword>
<keyword evidence="1" id="KW-0812">Transmembrane</keyword>
<evidence type="ECO:0000313" key="3">
    <source>
        <dbReference type="Proteomes" id="UP001148838"/>
    </source>
</evidence>
<evidence type="ECO:0000313" key="2">
    <source>
        <dbReference type="EMBL" id="KAJ4445126.1"/>
    </source>
</evidence>
<organism evidence="2 3">
    <name type="scientific">Periplaneta americana</name>
    <name type="common">American cockroach</name>
    <name type="synonym">Blatta americana</name>
    <dbReference type="NCBI Taxonomy" id="6978"/>
    <lineage>
        <taxon>Eukaryota</taxon>
        <taxon>Metazoa</taxon>
        <taxon>Ecdysozoa</taxon>
        <taxon>Arthropoda</taxon>
        <taxon>Hexapoda</taxon>
        <taxon>Insecta</taxon>
        <taxon>Pterygota</taxon>
        <taxon>Neoptera</taxon>
        <taxon>Polyneoptera</taxon>
        <taxon>Dictyoptera</taxon>
        <taxon>Blattodea</taxon>
        <taxon>Blattoidea</taxon>
        <taxon>Blattidae</taxon>
        <taxon>Blattinae</taxon>
        <taxon>Periplaneta</taxon>
    </lineage>
</organism>
<reference evidence="2 3" key="1">
    <citation type="journal article" date="2022" name="Allergy">
        <title>Genome assembly and annotation of Periplaneta americana reveal a comprehensive cockroach allergen profile.</title>
        <authorList>
            <person name="Wang L."/>
            <person name="Xiong Q."/>
            <person name="Saelim N."/>
            <person name="Wang L."/>
            <person name="Nong W."/>
            <person name="Wan A.T."/>
            <person name="Shi M."/>
            <person name="Liu X."/>
            <person name="Cao Q."/>
            <person name="Hui J.H.L."/>
            <person name="Sookrung N."/>
            <person name="Leung T.F."/>
            <person name="Tungtrongchitr A."/>
            <person name="Tsui S.K.W."/>
        </authorList>
    </citation>
    <scope>NUCLEOTIDE SEQUENCE [LARGE SCALE GENOMIC DNA]</scope>
    <source>
        <strain evidence="2">PWHHKU_190912</strain>
    </source>
</reference>
<name>A0ABQ8TGM9_PERAM</name>
<gene>
    <name evidence="2" type="ORF">ANN_06927</name>
</gene>
<protein>
    <submittedName>
        <fullName evidence="2">Uncharacterized protein</fullName>
    </submittedName>
</protein>